<keyword evidence="2" id="KW-1185">Reference proteome</keyword>
<protein>
    <submittedName>
        <fullName evidence="1">Uncharacterized protein</fullName>
    </submittedName>
</protein>
<name>A0ACC1QFR8_9HYPO</name>
<dbReference type="Proteomes" id="UP001148737">
    <property type="component" value="Unassembled WGS sequence"/>
</dbReference>
<organism evidence="1 2">
    <name type="scientific">Lecanicillium saksenae</name>
    <dbReference type="NCBI Taxonomy" id="468837"/>
    <lineage>
        <taxon>Eukaryota</taxon>
        <taxon>Fungi</taxon>
        <taxon>Dikarya</taxon>
        <taxon>Ascomycota</taxon>
        <taxon>Pezizomycotina</taxon>
        <taxon>Sordariomycetes</taxon>
        <taxon>Hypocreomycetidae</taxon>
        <taxon>Hypocreales</taxon>
        <taxon>Cordycipitaceae</taxon>
        <taxon>Lecanicillium</taxon>
    </lineage>
</organism>
<gene>
    <name evidence="1" type="ORF">NLG97_g9990</name>
</gene>
<accession>A0ACC1QFR8</accession>
<comment type="caution">
    <text evidence="1">The sequence shown here is derived from an EMBL/GenBank/DDBJ whole genome shotgun (WGS) entry which is preliminary data.</text>
</comment>
<dbReference type="EMBL" id="JANAKD010002272">
    <property type="protein sequence ID" value="KAJ3474103.1"/>
    <property type="molecule type" value="Genomic_DNA"/>
</dbReference>
<sequence length="138" mass="14495">MTSSSASDQLDLEKAQHAITTHADGNAEKCLGGPDKDKECEGWAAGQDALAPACSRVSSRAAVRAEDQGRDGSSEDPDEEDEEEEDSDHDSAAASGVVGRVLSRITSKSSVDPGPPPDGGWVAWSQCLIAHLVIFTTW</sequence>
<proteinExistence type="predicted"/>
<reference evidence="1" key="1">
    <citation type="submission" date="2022-07" db="EMBL/GenBank/DDBJ databases">
        <title>Genome Sequence of Lecanicillium saksenae.</title>
        <authorList>
            <person name="Buettner E."/>
        </authorList>
    </citation>
    <scope>NUCLEOTIDE SEQUENCE</scope>
    <source>
        <strain evidence="1">VT-O1</strain>
    </source>
</reference>
<evidence type="ECO:0000313" key="1">
    <source>
        <dbReference type="EMBL" id="KAJ3474103.1"/>
    </source>
</evidence>
<evidence type="ECO:0000313" key="2">
    <source>
        <dbReference type="Proteomes" id="UP001148737"/>
    </source>
</evidence>